<evidence type="ECO:0000256" key="1">
    <source>
        <dbReference type="ARBA" id="ARBA00010613"/>
    </source>
</evidence>
<dbReference type="PANTHER" id="PTHR23088:SF27">
    <property type="entry name" value="DEAMINATED GLUTATHIONE AMIDASE"/>
    <property type="match status" value="1"/>
</dbReference>
<dbReference type="Pfam" id="PF00795">
    <property type="entry name" value="CN_hydrolase"/>
    <property type="match status" value="1"/>
</dbReference>
<evidence type="ECO:0000259" key="2">
    <source>
        <dbReference type="PROSITE" id="PS50263"/>
    </source>
</evidence>
<comment type="caution">
    <text evidence="3">The sequence shown here is derived from an EMBL/GenBank/DDBJ whole genome shotgun (WGS) entry which is preliminary data.</text>
</comment>
<dbReference type="SUPFAM" id="SSF56317">
    <property type="entry name" value="Carbon-nitrogen hydrolase"/>
    <property type="match status" value="1"/>
</dbReference>
<sequence length="266" mass="30072">MKIQLFQFKVEPAQADQNKAKIEALFEKHVDDTVDVVVLPEMWNNGYALPSLNELADHKLEDSLPFIQSLAQKYHVDIIGGSVSNHHEQQLFNTAFAVNQNGEQVYEYNKIHLVPMLDEPTYLDGGNKVPYSFKLSSGTDVSQIICYDLRFPEISRYPAASGSEILFYVAQWPTPRLNHWRALLQARAIENDAFVVATNSCGNDGKTDYAGHSMVVSPNGEIIEEADEQESVLTVTIDTSEVSKQRQAIPVFDNMRPDTYRYAQRK</sequence>
<accession>A0ABS0T7T1</accession>
<dbReference type="Gene3D" id="3.60.110.10">
    <property type="entry name" value="Carbon-nitrogen hydrolase"/>
    <property type="match status" value="1"/>
</dbReference>
<keyword evidence="3" id="KW-0378">Hydrolase</keyword>
<dbReference type="CDD" id="cd07583">
    <property type="entry name" value="nitrilase_5"/>
    <property type="match status" value="1"/>
</dbReference>
<keyword evidence="4" id="KW-1185">Reference proteome</keyword>
<feature type="domain" description="CN hydrolase" evidence="2">
    <location>
        <begin position="1"/>
        <end position="239"/>
    </location>
</feature>
<evidence type="ECO:0000313" key="4">
    <source>
        <dbReference type="Proteomes" id="UP000751852"/>
    </source>
</evidence>
<dbReference type="EMBL" id="JABANU010000007">
    <property type="protein sequence ID" value="MBI5974791.1"/>
    <property type="molecule type" value="Genomic_DNA"/>
</dbReference>
<dbReference type="GO" id="GO:0016787">
    <property type="term" value="F:hydrolase activity"/>
    <property type="evidence" value="ECO:0007669"/>
    <property type="project" value="UniProtKB-KW"/>
</dbReference>
<protein>
    <submittedName>
        <fullName evidence="3">Carbon-nitrogen family hydrolase</fullName>
    </submittedName>
</protein>
<dbReference type="InterPro" id="IPR003010">
    <property type="entry name" value="C-N_Hydrolase"/>
</dbReference>
<gene>
    <name evidence="3" type="ORF">HHH54_04140</name>
</gene>
<dbReference type="RefSeq" id="WP_198617574.1">
    <property type="nucleotide sequence ID" value="NZ_JABANU010000007.1"/>
</dbReference>
<proteinExistence type="inferred from homology"/>
<dbReference type="PANTHER" id="PTHR23088">
    <property type="entry name" value="NITRILASE-RELATED"/>
    <property type="match status" value="1"/>
</dbReference>
<evidence type="ECO:0000313" key="3">
    <source>
        <dbReference type="EMBL" id="MBI5974791.1"/>
    </source>
</evidence>
<dbReference type="PROSITE" id="PS50263">
    <property type="entry name" value="CN_HYDROLASE"/>
    <property type="match status" value="1"/>
</dbReference>
<comment type="similarity">
    <text evidence="1">Belongs to the carbon-nitrogen hydrolase superfamily. NIT1/NIT2 family.</text>
</comment>
<reference evidence="3 4" key="1">
    <citation type="submission" date="2020-04" db="EMBL/GenBank/DDBJ databases">
        <title>Staphylococcus species from domestic dog.</title>
        <authorList>
            <person name="Paterson G.K."/>
        </authorList>
    </citation>
    <scope>NUCLEOTIDE SEQUENCE [LARGE SCALE GENOMIC DNA]</scope>
    <source>
        <strain evidence="3 4">H16/1A</strain>
    </source>
</reference>
<dbReference type="InterPro" id="IPR036526">
    <property type="entry name" value="C-N_Hydrolase_sf"/>
</dbReference>
<dbReference type="Proteomes" id="UP000751852">
    <property type="component" value="Unassembled WGS sequence"/>
</dbReference>
<name>A0ABS0T7T1_9STAP</name>
<organism evidence="3 4">
    <name type="scientific">Staphylococcus canis</name>
    <dbReference type="NCBI Taxonomy" id="2724942"/>
    <lineage>
        <taxon>Bacteria</taxon>
        <taxon>Bacillati</taxon>
        <taxon>Bacillota</taxon>
        <taxon>Bacilli</taxon>
        <taxon>Bacillales</taxon>
        <taxon>Staphylococcaceae</taxon>
        <taxon>Staphylococcus</taxon>
    </lineage>
</organism>